<dbReference type="InterPro" id="IPR000182">
    <property type="entry name" value="GNAT_dom"/>
</dbReference>
<feature type="domain" description="N-acetyltransferase" evidence="1">
    <location>
        <begin position="10"/>
        <end position="175"/>
    </location>
</feature>
<dbReference type="OrthoDB" id="9811523at2"/>
<evidence type="ECO:0000313" key="3">
    <source>
        <dbReference type="Proteomes" id="UP000240572"/>
    </source>
</evidence>
<dbReference type="Pfam" id="PF13302">
    <property type="entry name" value="Acetyltransf_3"/>
    <property type="match status" value="1"/>
</dbReference>
<dbReference type="Proteomes" id="UP000240572">
    <property type="component" value="Unassembled WGS sequence"/>
</dbReference>
<dbReference type="GO" id="GO:0008999">
    <property type="term" value="F:protein-N-terminal-alanine acetyltransferase activity"/>
    <property type="evidence" value="ECO:0007669"/>
    <property type="project" value="TreeGrafter"/>
</dbReference>
<dbReference type="InterPro" id="IPR016181">
    <property type="entry name" value="Acyl_CoA_acyltransferase"/>
</dbReference>
<dbReference type="GO" id="GO:0005737">
    <property type="term" value="C:cytoplasm"/>
    <property type="evidence" value="ECO:0007669"/>
    <property type="project" value="TreeGrafter"/>
</dbReference>
<dbReference type="EMBL" id="PYGD01000008">
    <property type="protein sequence ID" value="PSK90309.1"/>
    <property type="molecule type" value="Genomic_DNA"/>
</dbReference>
<gene>
    <name evidence="2" type="ORF">B0I18_10837</name>
</gene>
<dbReference type="RefSeq" id="WP_106524190.1">
    <property type="nucleotide sequence ID" value="NZ_PYGD01000008.1"/>
</dbReference>
<comment type="caution">
    <text evidence="2">The sequence shown here is derived from an EMBL/GenBank/DDBJ whole genome shotgun (WGS) entry which is preliminary data.</text>
</comment>
<evidence type="ECO:0000259" key="1">
    <source>
        <dbReference type="PROSITE" id="PS51186"/>
    </source>
</evidence>
<organism evidence="2 3">
    <name type="scientific">Taibaiella chishuiensis</name>
    <dbReference type="NCBI Taxonomy" id="1434707"/>
    <lineage>
        <taxon>Bacteria</taxon>
        <taxon>Pseudomonadati</taxon>
        <taxon>Bacteroidota</taxon>
        <taxon>Chitinophagia</taxon>
        <taxon>Chitinophagales</taxon>
        <taxon>Chitinophagaceae</taxon>
        <taxon>Taibaiella</taxon>
    </lineage>
</organism>
<dbReference type="PROSITE" id="PS51186">
    <property type="entry name" value="GNAT"/>
    <property type="match status" value="1"/>
</dbReference>
<dbReference type="GO" id="GO:1990189">
    <property type="term" value="F:protein N-terminal-serine acetyltransferase activity"/>
    <property type="evidence" value="ECO:0007669"/>
    <property type="project" value="TreeGrafter"/>
</dbReference>
<keyword evidence="3" id="KW-1185">Reference proteome</keyword>
<dbReference type="PANTHER" id="PTHR43441">
    <property type="entry name" value="RIBOSOMAL-PROTEIN-SERINE ACETYLTRANSFERASE"/>
    <property type="match status" value="1"/>
</dbReference>
<dbReference type="Gene3D" id="3.40.630.30">
    <property type="match status" value="1"/>
</dbReference>
<proteinExistence type="predicted"/>
<dbReference type="PANTHER" id="PTHR43441:SF11">
    <property type="entry name" value="RIBOSOMAL-PROTEIN-SERINE ACETYLTRANSFERASE"/>
    <property type="match status" value="1"/>
</dbReference>
<sequence length="186" mass="21312">MSDTLETTRLLLRKVTPETYQEVFTRYTMAEAMAFFGCASAEELQQEKQKLEGGLSTYRTSMLVFHLVEKSSGRTIGKCGYHTWYKEHARAEIGYGLLCDSDKNKGFMKEAFMPVLQYGFNDMQLNRVEALISPANEPSQRLVLAHGFSREGLLREHYCKNGRLEDSLVFALLKKEFNITPYQNNA</sequence>
<dbReference type="InterPro" id="IPR051908">
    <property type="entry name" value="Ribosomal_N-acetyltransferase"/>
</dbReference>
<dbReference type="SUPFAM" id="SSF55729">
    <property type="entry name" value="Acyl-CoA N-acyltransferases (Nat)"/>
    <property type="match status" value="1"/>
</dbReference>
<reference evidence="2 3" key="1">
    <citation type="submission" date="2018-03" db="EMBL/GenBank/DDBJ databases">
        <title>Genomic Encyclopedia of Type Strains, Phase III (KMG-III): the genomes of soil and plant-associated and newly described type strains.</title>
        <authorList>
            <person name="Whitman W."/>
        </authorList>
    </citation>
    <scope>NUCLEOTIDE SEQUENCE [LARGE SCALE GENOMIC DNA]</scope>
    <source>
        <strain evidence="2 3">CGMCC 1.12700</strain>
    </source>
</reference>
<protein>
    <submittedName>
        <fullName evidence="2">Ribosomal-protein-alanine N-acetyltransferase</fullName>
    </submittedName>
</protein>
<name>A0A2P8CZB0_9BACT</name>
<accession>A0A2P8CZB0</accession>
<dbReference type="AlphaFoldDB" id="A0A2P8CZB0"/>
<keyword evidence="2" id="KW-0808">Transferase</keyword>
<evidence type="ECO:0000313" key="2">
    <source>
        <dbReference type="EMBL" id="PSK90309.1"/>
    </source>
</evidence>